<proteinExistence type="predicted"/>
<sequence length="58" mass="6615">MGFDEIQSSQSKAHTFSRQGFEIGNRHGVRLELAMVMLEWITDDIRFEDKEAGVSSIN</sequence>
<evidence type="ECO:0000313" key="2">
    <source>
        <dbReference type="Proteomes" id="UP000001312"/>
    </source>
</evidence>
<dbReference type="Proteomes" id="UP000001312">
    <property type="component" value="Unassembled WGS sequence"/>
</dbReference>
<gene>
    <name evidence="1" type="ORF">SS1G_00791</name>
</gene>
<accession>A7E666</accession>
<reference evidence="2" key="1">
    <citation type="journal article" date="2011" name="PLoS Genet.">
        <title>Genomic analysis of the necrotrophic fungal pathogens Sclerotinia sclerotiorum and Botrytis cinerea.</title>
        <authorList>
            <person name="Amselem J."/>
            <person name="Cuomo C.A."/>
            <person name="van Kan J.A."/>
            <person name="Viaud M."/>
            <person name="Benito E.P."/>
            <person name="Couloux A."/>
            <person name="Coutinho P.M."/>
            <person name="de Vries R.P."/>
            <person name="Dyer P.S."/>
            <person name="Fillinger S."/>
            <person name="Fournier E."/>
            <person name="Gout L."/>
            <person name="Hahn M."/>
            <person name="Kohn L."/>
            <person name="Lapalu N."/>
            <person name="Plummer K.M."/>
            <person name="Pradier J.M."/>
            <person name="Quevillon E."/>
            <person name="Sharon A."/>
            <person name="Simon A."/>
            <person name="ten Have A."/>
            <person name="Tudzynski B."/>
            <person name="Tudzynski P."/>
            <person name="Wincker P."/>
            <person name="Andrew M."/>
            <person name="Anthouard V."/>
            <person name="Beever R.E."/>
            <person name="Beffa R."/>
            <person name="Benoit I."/>
            <person name="Bouzid O."/>
            <person name="Brault B."/>
            <person name="Chen Z."/>
            <person name="Choquer M."/>
            <person name="Collemare J."/>
            <person name="Cotton P."/>
            <person name="Danchin E.G."/>
            <person name="Da Silva C."/>
            <person name="Gautier A."/>
            <person name="Giraud C."/>
            <person name="Giraud T."/>
            <person name="Gonzalez C."/>
            <person name="Grossetete S."/>
            <person name="Guldener U."/>
            <person name="Henrissat B."/>
            <person name="Howlett B.J."/>
            <person name="Kodira C."/>
            <person name="Kretschmer M."/>
            <person name="Lappartient A."/>
            <person name="Leroch M."/>
            <person name="Levis C."/>
            <person name="Mauceli E."/>
            <person name="Neuveglise C."/>
            <person name="Oeser B."/>
            <person name="Pearson M."/>
            <person name="Poulain J."/>
            <person name="Poussereau N."/>
            <person name="Quesneville H."/>
            <person name="Rascle C."/>
            <person name="Schumacher J."/>
            <person name="Segurens B."/>
            <person name="Sexton A."/>
            <person name="Silva E."/>
            <person name="Sirven C."/>
            <person name="Soanes D.M."/>
            <person name="Talbot N.J."/>
            <person name="Templeton M."/>
            <person name="Yandava C."/>
            <person name="Yarden O."/>
            <person name="Zeng Q."/>
            <person name="Rollins J.A."/>
            <person name="Lebrun M.H."/>
            <person name="Dickman M."/>
        </authorList>
    </citation>
    <scope>NUCLEOTIDE SEQUENCE [LARGE SCALE GENOMIC DNA]</scope>
    <source>
        <strain evidence="2">ATCC 18683 / 1980 / Ss-1</strain>
    </source>
</reference>
<organism evidence="1 2">
    <name type="scientific">Sclerotinia sclerotiorum (strain ATCC 18683 / 1980 / Ss-1)</name>
    <name type="common">White mold</name>
    <name type="synonym">Whetzelinia sclerotiorum</name>
    <dbReference type="NCBI Taxonomy" id="665079"/>
    <lineage>
        <taxon>Eukaryota</taxon>
        <taxon>Fungi</taxon>
        <taxon>Dikarya</taxon>
        <taxon>Ascomycota</taxon>
        <taxon>Pezizomycotina</taxon>
        <taxon>Leotiomycetes</taxon>
        <taxon>Helotiales</taxon>
        <taxon>Sclerotiniaceae</taxon>
        <taxon>Sclerotinia</taxon>
    </lineage>
</organism>
<dbReference type="InParanoid" id="A7E666"/>
<dbReference type="AlphaFoldDB" id="A7E666"/>
<dbReference type="KEGG" id="ssl:SS1G_00791"/>
<keyword evidence="2" id="KW-1185">Reference proteome</keyword>
<protein>
    <submittedName>
        <fullName evidence="1">Uncharacterized protein</fullName>
    </submittedName>
</protein>
<dbReference type="EMBL" id="CH476621">
    <property type="protein sequence ID" value="EDN91388.1"/>
    <property type="molecule type" value="Genomic_DNA"/>
</dbReference>
<dbReference type="RefSeq" id="XP_001598702.1">
    <property type="nucleotide sequence ID" value="XM_001598652.1"/>
</dbReference>
<dbReference type="HOGENOM" id="CLU_2980443_0_0_1"/>
<name>A7E666_SCLS1</name>
<evidence type="ECO:0000313" key="1">
    <source>
        <dbReference type="EMBL" id="EDN91388.1"/>
    </source>
</evidence>
<dbReference type="GeneID" id="5494337"/>